<dbReference type="PROSITE" id="PS51257">
    <property type="entry name" value="PROKAR_LIPOPROTEIN"/>
    <property type="match status" value="1"/>
</dbReference>
<dbReference type="Proteomes" id="UP001171916">
    <property type="component" value="Unassembled WGS sequence"/>
</dbReference>
<dbReference type="InterPro" id="IPR028871">
    <property type="entry name" value="BlueCu_1_BS"/>
</dbReference>
<evidence type="ECO:0000259" key="6">
    <source>
        <dbReference type="Pfam" id="PF00127"/>
    </source>
</evidence>
<reference evidence="7" key="1">
    <citation type="submission" date="2023-06" db="EMBL/GenBank/DDBJ databases">
        <title>Robiginitalea aurantiacus sp. nov. and Algoriphagus sediminis sp. nov., isolated from coastal sediment.</title>
        <authorList>
            <person name="Zhou Z.Y."/>
            <person name="An J."/>
            <person name="Jia Y.W."/>
            <person name="Du Z.J."/>
        </authorList>
    </citation>
    <scope>NUCLEOTIDE SEQUENCE</scope>
    <source>
        <strain evidence="7">C2-7</strain>
    </source>
</reference>
<proteinExistence type="predicted"/>
<dbReference type="SUPFAM" id="SSF49503">
    <property type="entry name" value="Cupredoxins"/>
    <property type="match status" value="1"/>
</dbReference>
<name>A0ABT7YB70_9BACT</name>
<keyword evidence="8" id="KW-1185">Reference proteome</keyword>
<dbReference type="InterPro" id="IPR014068">
    <property type="entry name" value="Azurin"/>
</dbReference>
<evidence type="ECO:0000256" key="2">
    <source>
        <dbReference type="ARBA" id="ARBA00022723"/>
    </source>
</evidence>
<accession>A0ABT7YB70</accession>
<dbReference type="InterPro" id="IPR050845">
    <property type="entry name" value="Cu-binding_ET"/>
</dbReference>
<evidence type="ECO:0000313" key="8">
    <source>
        <dbReference type="Proteomes" id="UP001171916"/>
    </source>
</evidence>
<dbReference type="PANTHER" id="PTHR38439:SF2">
    <property type="entry name" value="OUTER MEMBRANE PROTEIN H.8"/>
    <property type="match status" value="1"/>
</dbReference>
<feature type="region of interest" description="Disordered" evidence="5">
    <location>
        <begin position="19"/>
        <end position="42"/>
    </location>
</feature>
<gene>
    <name evidence="7" type="primary">azu</name>
    <name evidence="7" type="ORF">QVH07_06360</name>
</gene>
<protein>
    <submittedName>
        <fullName evidence="7">Azurin</fullName>
    </submittedName>
</protein>
<dbReference type="Pfam" id="PF00127">
    <property type="entry name" value="Copper-bind"/>
    <property type="match status" value="1"/>
</dbReference>
<feature type="domain" description="Blue (type 1) copper" evidence="6">
    <location>
        <begin position="45"/>
        <end position="166"/>
    </location>
</feature>
<evidence type="ECO:0000256" key="3">
    <source>
        <dbReference type="ARBA" id="ARBA00022982"/>
    </source>
</evidence>
<organism evidence="7 8">
    <name type="scientific">Algoriphagus sediminis</name>
    <dbReference type="NCBI Taxonomy" id="3057113"/>
    <lineage>
        <taxon>Bacteria</taxon>
        <taxon>Pseudomonadati</taxon>
        <taxon>Bacteroidota</taxon>
        <taxon>Cytophagia</taxon>
        <taxon>Cytophagales</taxon>
        <taxon>Cyclobacteriaceae</taxon>
        <taxon>Algoriphagus</taxon>
    </lineage>
</organism>
<dbReference type="CDD" id="cd13922">
    <property type="entry name" value="Azurin"/>
    <property type="match status" value="1"/>
</dbReference>
<dbReference type="InterPro" id="IPR008972">
    <property type="entry name" value="Cupredoxin"/>
</dbReference>
<dbReference type="NCBIfam" id="TIGR02695">
    <property type="entry name" value="azurin"/>
    <property type="match status" value="1"/>
</dbReference>
<dbReference type="PANTHER" id="PTHR38439">
    <property type="entry name" value="AURACYANIN-B"/>
    <property type="match status" value="1"/>
</dbReference>
<dbReference type="RefSeq" id="WP_289999319.1">
    <property type="nucleotide sequence ID" value="NZ_JAUEPH010000002.1"/>
</dbReference>
<keyword evidence="2" id="KW-0479">Metal-binding</keyword>
<evidence type="ECO:0000256" key="1">
    <source>
        <dbReference type="ARBA" id="ARBA00022448"/>
    </source>
</evidence>
<dbReference type="InterPro" id="IPR000923">
    <property type="entry name" value="BlueCu_1"/>
</dbReference>
<evidence type="ECO:0000313" key="7">
    <source>
        <dbReference type="EMBL" id="MDN3203762.1"/>
    </source>
</evidence>
<comment type="caution">
    <text evidence="7">The sequence shown here is derived from an EMBL/GenBank/DDBJ whole genome shotgun (WGS) entry which is preliminary data.</text>
</comment>
<dbReference type="PROSITE" id="PS00196">
    <property type="entry name" value="COPPER_BLUE"/>
    <property type="match status" value="1"/>
</dbReference>
<keyword evidence="4" id="KW-0186">Copper</keyword>
<sequence>MKLRLVQIFSIVFLLASCGGGGSSESESSTTDTATESVQEDVPAEVTLELSSNDQMQYDKAQFRVKSGQKVTLTLTHTGQMDKAVMGHNFVLLKKGTDVAAFATEAISAADNEYIPESDAIIAHTSLIGGGETTSVTFDAPEPGIYDYICSFPGHYSIMRGKFLVE</sequence>
<feature type="compositionally biased region" description="Low complexity" evidence="5">
    <location>
        <begin position="24"/>
        <end position="37"/>
    </location>
</feature>
<evidence type="ECO:0000256" key="4">
    <source>
        <dbReference type="ARBA" id="ARBA00023008"/>
    </source>
</evidence>
<keyword evidence="1" id="KW-0813">Transport</keyword>
<keyword evidence="3" id="KW-0249">Electron transport</keyword>
<dbReference type="Gene3D" id="2.60.40.420">
    <property type="entry name" value="Cupredoxins - blue copper proteins"/>
    <property type="match status" value="1"/>
</dbReference>
<dbReference type="EMBL" id="JAUEPH010000002">
    <property type="protein sequence ID" value="MDN3203762.1"/>
    <property type="molecule type" value="Genomic_DNA"/>
</dbReference>
<evidence type="ECO:0000256" key="5">
    <source>
        <dbReference type="SAM" id="MobiDB-lite"/>
    </source>
</evidence>